<evidence type="ECO:0000256" key="3">
    <source>
        <dbReference type="ARBA" id="ARBA00023125"/>
    </source>
</evidence>
<comment type="caution">
    <text evidence="6">Lacks conserved residue(s) required for the propagation of feature annotation.</text>
</comment>
<dbReference type="PANTHER" id="PTHR11267:SF104">
    <property type="entry name" value="T-BOX TRANSCRIPTION FACTOR TBX1"/>
    <property type="match status" value="1"/>
</dbReference>
<dbReference type="SMART" id="SM00425">
    <property type="entry name" value="TBOX"/>
    <property type="match status" value="1"/>
</dbReference>
<dbReference type="InterPro" id="IPR008967">
    <property type="entry name" value="p53-like_TF_DNA-bd_sf"/>
</dbReference>
<dbReference type="GO" id="GO:0000785">
    <property type="term" value="C:chromatin"/>
    <property type="evidence" value="ECO:0007669"/>
    <property type="project" value="TreeGrafter"/>
</dbReference>
<dbReference type="Ensembl" id="ENSMMDT00005041923.1">
    <property type="protein sequence ID" value="ENSMMDP00005041087.1"/>
    <property type="gene ID" value="ENSMMDG00005019002.1"/>
</dbReference>
<protein>
    <recommendedName>
        <fullName evidence="8">T-box domain-containing protein</fullName>
    </recommendedName>
</protein>
<proteinExistence type="predicted"/>
<sequence>MEDPHVVPAQEDEEDGCTAAPSHTSPLTVTTGTSFSSENVMENQAVSMASNHYSPTLSSPAEASPAKPAATSPATTKENIEPGQTTSDIASASDSLTCAGTSLVNTSTASVLPSSSLSPCVAFSNPELEKSFPAQLTFRGVSVTLENNSVWKQFHSRGTEMILTKQGRRMFPYCRYRLSGLEPTRQYNLVLSIVPADQYRYRWSSTRWEVSGPAENQTQGLIRAFPHHYSPCLGSEWMSNLVSFYKLKLTNNIYDQEGHLILYSMHRYIPRLHVIPVPDGGGPTPDQPVVKGPESMTFTFPQTEFFAVTTYQNIWITQLKINHNPFAKGFREDGQNHPAPLLPWMSRTLRPKPSRRQQLL</sequence>
<feature type="region of interest" description="Disordered" evidence="7">
    <location>
        <begin position="1"/>
        <end position="88"/>
    </location>
</feature>
<reference evidence="9" key="2">
    <citation type="submission" date="2025-08" db="UniProtKB">
        <authorList>
            <consortium name="Ensembl"/>
        </authorList>
    </citation>
    <scope>IDENTIFICATION</scope>
</reference>
<evidence type="ECO:0000313" key="9">
    <source>
        <dbReference type="Ensembl" id="ENSMMDP00005041087.1"/>
    </source>
</evidence>
<dbReference type="GO" id="GO:0001708">
    <property type="term" value="P:cell fate specification"/>
    <property type="evidence" value="ECO:0007669"/>
    <property type="project" value="TreeGrafter"/>
</dbReference>
<evidence type="ECO:0000256" key="1">
    <source>
        <dbReference type="ARBA" id="ARBA00022473"/>
    </source>
</evidence>
<dbReference type="GO" id="GO:0000978">
    <property type="term" value="F:RNA polymerase II cis-regulatory region sequence-specific DNA binding"/>
    <property type="evidence" value="ECO:0007669"/>
    <property type="project" value="InterPro"/>
</dbReference>
<feature type="compositionally biased region" description="Low complexity" evidence="7">
    <location>
        <begin position="58"/>
        <end position="77"/>
    </location>
</feature>
<reference evidence="9" key="3">
    <citation type="submission" date="2025-09" db="UniProtKB">
        <authorList>
            <consortium name="Ensembl"/>
        </authorList>
    </citation>
    <scope>IDENTIFICATION</scope>
</reference>
<evidence type="ECO:0000313" key="10">
    <source>
        <dbReference type="Proteomes" id="UP000472263"/>
    </source>
</evidence>
<dbReference type="Proteomes" id="UP000472263">
    <property type="component" value="Chromosome 24"/>
</dbReference>
<dbReference type="GO" id="GO:0000981">
    <property type="term" value="F:DNA-binding transcription factor activity, RNA polymerase II-specific"/>
    <property type="evidence" value="ECO:0007669"/>
    <property type="project" value="TreeGrafter"/>
</dbReference>
<accession>A0A667ZK19</accession>
<dbReference type="GeneTree" id="ENSGT00940000156269"/>
<dbReference type="Gene3D" id="2.60.40.820">
    <property type="entry name" value="Transcription factor, T-box"/>
    <property type="match status" value="1"/>
</dbReference>
<keyword evidence="1" id="KW-0217">Developmental protein</keyword>
<dbReference type="SUPFAM" id="SSF49417">
    <property type="entry name" value="p53-like transcription factors"/>
    <property type="match status" value="1"/>
</dbReference>
<keyword evidence="3 6" id="KW-0238">DNA-binding</keyword>
<keyword evidence="10" id="KW-1185">Reference proteome</keyword>
<evidence type="ECO:0000256" key="4">
    <source>
        <dbReference type="ARBA" id="ARBA00023163"/>
    </source>
</evidence>
<evidence type="ECO:0000256" key="6">
    <source>
        <dbReference type="PROSITE-ProRule" id="PRU00201"/>
    </source>
</evidence>
<name>A0A667ZK19_9TELE</name>
<evidence type="ECO:0000259" key="8">
    <source>
        <dbReference type="PROSITE" id="PS50252"/>
    </source>
</evidence>
<dbReference type="PROSITE" id="PS50252">
    <property type="entry name" value="TBOX_3"/>
    <property type="match status" value="1"/>
</dbReference>
<feature type="domain" description="T-box" evidence="8">
    <location>
        <begin position="145"/>
        <end position="332"/>
    </location>
</feature>
<dbReference type="InterPro" id="IPR001699">
    <property type="entry name" value="TF_T-box"/>
</dbReference>
<reference evidence="9" key="1">
    <citation type="submission" date="2019-06" db="EMBL/GenBank/DDBJ databases">
        <authorList>
            <consortium name="Wellcome Sanger Institute Data Sharing"/>
        </authorList>
    </citation>
    <scope>NUCLEOTIDE SEQUENCE [LARGE SCALE GENOMIC DNA]</scope>
</reference>
<evidence type="ECO:0000256" key="5">
    <source>
        <dbReference type="ARBA" id="ARBA00023242"/>
    </source>
</evidence>
<dbReference type="InParanoid" id="A0A667ZK19"/>
<dbReference type="InterPro" id="IPR046360">
    <property type="entry name" value="T-box_DNA-bd"/>
</dbReference>
<keyword evidence="5 6" id="KW-0539">Nucleus</keyword>
<evidence type="ECO:0000256" key="2">
    <source>
        <dbReference type="ARBA" id="ARBA00023015"/>
    </source>
</evidence>
<dbReference type="InterPro" id="IPR036960">
    <property type="entry name" value="T-box_sf"/>
</dbReference>
<dbReference type="GO" id="GO:0045893">
    <property type="term" value="P:positive regulation of DNA-templated transcription"/>
    <property type="evidence" value="ECO:0007669"/>
    <property type="project" value="InterPro"/>
</dbReference>
<dbReference type="Pfam" id="PF00907">
    <property type="entry name" value="T-box"/>
    <property type="match status" value="1"/>
</dbReference>
<evidence type="ECO:0000256" key="7">
    <source>
        <dbReference type="SAM" id="MobiDB-lite"/>
    </source>
</evidence>
<keyword evidence="2" id="KW-0805">Transcription regulation</keyword>
<dbReference type="AlphaFoldDB" id="A0A667ZK19"/>
<keyword evidence="4" id="KW-0804">Transcription</keyword>
<dbReference type="PRINTS" id="PR00937">
    <property type="entry name" value="TBOX"/>
</dbReference>
<feature type="compositionally biased region" description="Polar residues" evidence="7">
    <location>
        <begin position="21"/>
        <end position="57"/>
    </location>
</feature>
<organism evidence="9 10">
    <name type="scientific">Myripristis murdjan</name>
    <name type="common">pinecone soldierfish</name>
    <dbReference type="NCBI Taxonomy" id="586833"/>
    <lineage>
        <taxon>Eukaryota</taxon>
        <taxon>Metazoa</taxon>
        <taxon>Chordata</taxon>
        <taxon>Craniata</taxon>
        <taxon>Vertebrata</taxon>
        <taxon>Euteleostomi</taxon>
        <taxon>Actinopterygii</taxon>
        <taxon>Neopterygii</taxon>
        <taxon>Teleostei</taxon>
        <taxon>Neoteleostei</taxon>
        <taxon>Acanthomorphata</taxon>
        <taxon>Holocentriformes</taxon>
        <taxon>Holocentridae</taxon>
        <taxon>Myripristis</taxon>
    </lineage>
</organism>
<comment type="subcellular location">
    <subcellularLocation>
        <location evidence="6">Nucleus</location>
    </subcellularLocation>
</comment>
<dbReference type="PANTHER" id="PTHR11267">
    <property type="entry name" value="T-BOX PROTEIN-RELATED"/>
    <property type="match status" value="1"/>
</dbReference>
<dbReference type="GO" id="GO:0005634">
    <property type="term" value="C:nucleus"/>
    <property type="evidence" value="ECO:0007669"/>
    <property type="project" value="UniProtKB-SubCell"/>
</dbReference>